<dbReference type="Gene3D" id="3.40.1170.60">
    <property type="match status" value="1"/>
</dbReference>
<dbReference type="GO" id="GO:0008270">
    <property type="term" value="F:zinc ion binding"/>
    <property type="evidence" value="ECO:0007669"/>
    <property type="project" value="UniProtKB-KW"/>
</dbReference>
<comment type="similarity">
    <text evidence="4">Belongs to the DNA polymerase type-Y family.</text>
</comment>
<evidence type="ECO:0000256" key="18">
    <source>
        <dbReference type="SAM" id="MobiDB-lite"/>
    </source>
</evidence>
<comment type="caution">
    <text evidence="21">The sequence shown here is derived from an EMBL/GenBank/DDBJ whole genome shotgun (WGS) entry which is preliminary data.</text>
</comment>
<dbReference type="FunFam" id="3.40.1170.60:FF:000003">
    <property type="entry name" value="DNA polymerase eta"/>
    <property type="match status" value="1"/>
</dbReference>
<dbReference type="InterPro" id="IPR001126">
    <property type="entry name" value="UmuC"/>
</dbReference>
<dbReference type="GO" id="GO:0003684">
    <property type="term" value="F:damaged DNA binding"/>
    <property type="evidence" value="ECO:0007669"/>
    <property type="project" value="InterPro"/>
</dbReference>
<dbReference type="SUPFAM" id="SSF100879">
    <property type="entry name" value="Lesion bypass DNA polymerase (Y-family), little finger domain"/>
    <property type="match status" value="1"/>
</dbReference>
<evidence type="ECO:0000256" key="16">
    <source>
        <dbReference type="ARBA" id="ARBA00044975"/>
    </source>
</evidence>
<evidence type="ECO:0000256" key="11">
    <source>
        <dbReference type="ARBA" id="ARBA00022833"/>
    </source>
</evidence>
<dbReference type="SUPFAM" id="SSF56672">
    <property type="entry name" value="DNA/RNA polymerases"/>
    <property type="match status" value="1"/>
</dbReference>
<dbReference type="GO" id="GO:0035861">
    <property type="term" value="C:site of double-strand break"/>
    <property type="evidence" value="ECO:0007669"/>
    <property type="project" value="TreeGrafter"/>
</dbReference>
<evidence type="ECO:0000256" key="1">
    <source>
        <dbReference type="ARBA" id="ARBA00001936"/>
    </source>
</evidence>
<dbReference type="STRING" id="46731.A0A3M6UGQ0"/>
<feature type="region of interest" description="Disordered" evidence="18">
    <location>
        <begin position="665"/>
        <end position="696"/>
    </location>
</feature>
<keyword evidence="12" id="KW-0460">Magnesium</keyword>
<dbReference type="GO" id="GO:0005634">
    <property type="term" value="C:nucleus"/>
    <property type="evidence" value="ECO:0007669"/>
    <property type="project" value="UniProtKB-SubCell"/>
</dbReference>
<comment type="cofactor">
    <cofactor evidence="2">
        <name>Mg(2+)</name>
        <dbReference type="ChEBI" id="CHEBI:18420"/>
    </cofactor>
</comment>
<evidence type="ECO:0000256" key="13">
    <source>
        <dbReference type="ARBA" id="ARBA00022843"/>
    </source>
</evidence>
<evidence type="ECO:0000256" key="3">
    <source>
        <dbReference type="ARBA" id="ARBA00004123"/>
    </source>
</evidence>
<sequence>MALDRVVALVDMDCFYVQVEQRRNPELRGKPCAVVQYKTWKGGGIIAVSYEARHFGVTRSMRGDEAKEKCPEINLVRVPEARGKANLTHYREAGAEVIAVLSRFCDNCERASVDEAYLDLTENVNMRMCTMGLDEIAKKSAETTFLEGFMADEQEGKHVDTDAWRASLQNDGNIRRLAVGAIIVSEMRKAVLKETQFTCSAGIAHNKMLAKLCGGRHKPDKQTLLPQSAVPKLYETVPIKKVRNMGGKLGLEVRSNLHAEKMSDLANYSLSELQGRFGDKTGEWLSEISRGIDHEPVRPRQLPKSIGCGKNFPGKGKLSTGEKVKYWLDQLAGELHERLTKESELNNREAKLLGVGFKTENNSSATRSCHMKNSTADQIAKDLYNMLLPFNTLKENKTDAWYPAIVTLHVSASKFEEISDHNSTPSISSFFSKKNKLEEAENSADNVISENVEDEYLCGVSLDGNKGCDGTSASGSVVSQSQHGENSCYGIRRYDNKEDKDNEKKVDESKLSGSSLSKKKGIEVFLSGKNICEEKQQNNERRSCNPYLGCQIDSSVLESLPQEIRQEIERSLLKNNQQDEKRRGNPSFSDSRVSTNEVQGRKTSKNVAIAGGSATGGTRANLCNQVDWDKTDLCKCEKCGETFPECVMPEHLDYHFALELQNGESNSSVTSNLGSSTNEPPKKKQRVTIQSFFTSK</sequence>
<comment type="cofactor">
    <cofactor evidence="1">
        <name>Mn(2+)</name>
        <dbReference type="ChEBI" id="CHEBI:29035"/>
    </cofactor>
</comment>
<evidence type="ECO:0000259" key="19">
    <source>
        <dbReference type="PROSITE" id="PS50173"/>
    </source>
</evidence>
<dbReference type="OrthoDB" id="5723at2759"/>
<dbReference type="PROSITE" id="PS51907">
    <property type="entry name" value="ZF_UBZ3"/>
    <property type="match status" value="1"/>
</dbReference>
<comment type="catalytic activity">
    <reaction evidence="17">
        <text>DNA(n) + a 2'-deoxyribonucleoside 5'-triphosphate = DNA(n+1) + diphosphate</text>
        <dbReference type="Rhea" id="RHEA:22508"/>
        <dbReference type="Rhea" id="RHEA-COMP:17339"/>
        <dbReference type="Rhea" id="RHEA-COMP:17340"/>
        <dbReference type="ChEBI" id="CHEBI:33019"/>
        <dbReference type="ChEBI" id="CHEBI:61560"/>
        <dbReference type="ChEBI" id="CHEBI:173112"/>
        <dbReference type="EC" id="2.7.7.7"/>
    </reaction>
</comment>
<feature type="compositionally biased region" description="Basic and acidic residues" evidence="18">
    <location>
        <begin position="492"/>
        <end position="510"/>
    </location>
</feature>
<dbReference type="Pfam" id="PF18439">
    <property type="entry name" value="zf_UBZ"/>
    <property type="match status" value="1"/>
</dbReference>
<protein>
    <recommendedName>
        <fullName evidence="16">DNA polymerase eta</fullName>
        <ecNumber evidence="5">2.7.7.7</ecNumber>
    </recommendedName>
</protein>
<evidence type="ECO:0000259" key="20">
    <source>
        <dbReference type="PROSITE" id="PS51907"/>
    </source>
</evidence>
<feature type="compositionally biased region" description="Polar residues" evidence="18">
    <location>
        <begin position="586"/>
        <end position="598"/>
    </location>
</feature>
<evidence type="ECO:0000256" key="8">
    <source>
        <dbReference type="ARBA" id="ARBA00022723"/>
    </source>
</evidence>
<feature type="compositionally biased region" description="Basic and acidic residues" evidence="18">
    <location>
        <begin position="573"/>
        <end position="583"/>
    </location>
</feature>
<dbReference type="FunFam" id="3.30.1490.100:FF:000007">
    <property type="entry name" value="DNA polymerase eta"/>
    <property type="match status" value="1"/>
</dbReference>
<keyword evidence="11" id="KW-0862">Zinc</keyword>
<dbReference type="EMBL" id="RCHS01001562">
    <property type="protein sequence ID" value="RMX52857.1"/>
    <property type="molecule type" value="Genomic_DNA"/>
</dbReference>
<dbReference type="GO" id="GO:0042276">
    <property type="term" value="P:error-prone translesion synthesis"/>
    <property type="evidence" value="ECO:0007669"/>
    <property type="project" value="TreeGrafter"/>
</dbReference>
<organism evidence="21 22">
    <name type="scientific">Pocillopora damicornis</name>
    <name type="common">Cauliflower coral</name>
    <name type="synonym">Millepora damicornis</name>
    <dbReference type="NCBI Taxonomy" id="46731"/>
    <lineage>
        <taxon>Eukaryota</taxon>
        <taxon>Metazoa</taxon>
        <taxon>Cnidaria</taxon>
        <taxon>Anthozoa</taxon>
        <taxon>Hexacorallia</taxon>
        <taxon>Scleractinia</taxon>
        <taxon>Astrocoeniina</taxon>
        <taxon>Pocilloporidae</taxon>
        <taxon>Pocillopora</taxon>
    </lineage>
</organism>
<keyword evidence="9" id="KW-0227">DNA damage</keyword>
<keyword evidence="10" id="KW-0863">Zinc-finger</keyword>
<accession>A0A3M6UGQ0</accession>
<evidence type="ECO:0000256" key="9">
    <source>
        <dbReference type="ARBA" id="ARBA00022763"/>
    </source>
</evidence>
<dbReference type="Pfam" id="PF21704">
    <property type="entry name" value="POLH-Rev1_HhH"/>
    <property type="match status" value="1"/>
</dbReference>
<dbReference type="PIRSF" id="PIRSF036603">
    <property type="entry name" value="DPol_eta"/>
    <property type="match status" value="1"/>
</dbReference>
<feature type="compositionally biased region" description="Polar residues" evidence="18">
    <location>
        <begin position="687"/>
        <end position="696"/>
    </location>
</feature>
<comment type="subcellular location">
    <subcellularLocation>
        <location evidence="3">Nucleus</location>
    </subcellularLocation>
</comment>
<dbReference type="GO" id="GO:0009411">
    <property type="term" value="P:response to UV"/>
    <property type="evidence" value="ECO:0007669"/>
    <property type="project" value="UniProtKB-ARBA"/>
</dbReference>
<dbReference type="Proteomes" id="UP000275408">
    <property type="component" value="Unassembled WGS sequence"/>
</dbReference>
<proteinExistence type="inferred from homology"/>
<keyword evidence="8" id="KW-0479">Metal-binding</keyword>
<gene>
    <name evidence="21" type="ORF">pdam_00011337</name>
</gene>
<reference evidence="21 22" key="1">
    <citation type="journal article" date="2018" name="Sci. Rep.">
        <title>Comparative analysis of the Pocillopora damicornis genome highlights role of immune system in coral evolution.</title>
        <authorList>
            <person name="Cunning R."/>
            <person name="Bay R.A."/>
            <person name="Gillette P."/>
            <person name="Baker A.C."/>
            <person name="Traylor-Knowles N."/>
        </authorList>
    </citation>
    <scope>NUCLEOTIDE SEQUENCE [LARGE SCALE GENOMIC DNA]</scope>
    <source>
        <strain evidence="21">RSMAS</strain>
        <tissue evidence="21">Whole animal</tissue>
    </source>
</reference>
<dbReference type="PROSITE" id="PS50173">
    <property type="entry name" value="UMUC"/>
    <property type="match status" value="1"/>
</dbReference>
<dbReference type="FunFam" id="1.10.150.20:FF:000014">
    <property type="entry name" value="Polymerase (DNA directed), eta"/>
    <property type="match status" value="1"/>
</dbReference>
<dbReference type="PANTHER" id="PTHR45873">
    <property type="entry name" value="DNA POLYMERASE ETA"/>
    <property type="match status" value="1"/>
</dbReference>
<evidence type="ECO:0000256" key="10">
    <source>
        <dbReference type="ARBA" id="ARBA00022771"/>
    </source>
</evidence>
<dbReference type="GO" id="GO:0005657">
    <property type="term" value="C:replication fork"/>
    <property type="evidence" value="ECO:0007669"/>
    <property type="project" value="TreeGrafter"/>
</dbReference>
<dbReference type="Gene3D" id="3.30.70.270">
    <property type="match status" value="1"/>
</dbReference>
<dbReference type="GO" id="GO:0003887">
    <property type="term" value="F:DNA-directed DNA polymerase activity"/>
    <property type="evidence" value="ECO:0007669"/>
    <property type="project" value="UniProtKB-EC"/>
</dbReference>
<keyword evidence="15" id="KW-0539">Nucleus</keyword>
<dbReference type="GO" id="GO:0006281">
    <property type="term" value="P:DNA repair"/>
    <property type="evidence" value="ECO:0007669"/>
    <property type="project" value="UniProtKB-KW"/>
</dbReference>
<evidence type="ECO:0000313" key="21">
    <source>
        <dbReference type="EMBL" id="RMX52857.1"/>
    </source>
</evidence>
<evidence type="ECO:0000256" key="2">
    <source>
        <dbReference type="ARBA" id="ARBA00001946"/>
    </source>
</evidence>
<keyword evidence="14" id="KW-0234">DNA repair</keyword>
<evidence type="ECO:0000256" key="4">
    <source>
        <dbReference type="ARBA" id="ARBA00010945"/>
    </source>
</evidence>
<feature type="compositionally biased region" description="Low complexity" evidence="18">
    <location>
        <begin position="665"/>
        <end position="678"/>
    </location>
</feature>
<dbReference type="InterPro" id="IPR036775">
    <property type="entry name" value="DNA_pol_Y-fam_lit_finger_sf"/>
</dbReference>
<dbReference type="Pfam" id="PF11799">
    <property type="entry name" value="IMS_C"/>
    <property type="match status" value="1"/>
</dbReference>
<evidence type="ECO:0000313" key="22">
    <source>
        <dbReference type="Proteomes" id="UP000275408"/>
    </source>
</evidence>
<keyword evidence="6" id="KW-0808">Transferase</keyword>
<dbReference type="EC" id="2.7.7.7" evidence="5"/>
<evidence type="ECO:0000256" key="12">
    <source>
        <dbReference type="ARBA" id="ARBA00022842"/>
    </source>
</evidence>
<dbReference type="Gene3D" id="3.30.1490.100">
    <property type="entry name" value="DNA polymerase, Y-family, little finger domain"/>
    <property type="match status" value="1"/>
</dbReference>
<feature type="region of interest" description="Disordered" evidence="18">
    <location>
        <begin position="573"/>
        <end position="604"/>
    </location>
</feature>
<dbReference type="PANTHER" id="PTHR45873:SF1">
    <property type="entry name" value="DNA POLYMERASE ETA"/>
    <property type="match status" value="1"/>
</dbReference>
<feature type="compositionally biased region" description="Polar residues" evidence="18">
    <location>
        <begin position="471"/>
        <end position="485"/>
    </location>
</feature>
<dbReference type="InterPro" id="IPR043502">
    <property type="entry name" value="DNA/RNA_pol_sf"/>
</dbReference>
<evidence type="ECO:0000256" key="14">
    <source>
        <dbReference type="ARBA" id="ARBA00023204"/>
    </source>
</evidence>
<evidence type="ECO:0000256" key="6">
    <source>
        <dbReference type="ARBA" id="ARBA00022679"/>
    </source>
</evidence>
<dbReference type="InterPro" id="IPR043128">
    <property type="entry name" value="Rev_trsase/Diguanyl_cyclase"/>
</dbReference>
<evidence type="ECO:0000256" key="17">
    <source>
        <dbReference type="ARBA" id="ARBA00049244"/>
    </source>
</evidence>
<dbReference type="InterPro" id="IPR017961">
    <property type="entry name" value="DNA_pol_Y-fam_little_finger"/>
</dbReference>
<dbReference type="InterPro" id="IPR041298">
    <property type="entry name" value="UBZ3"/>
</dbReference>
<dbReference type="AlphaFoldDB" id="A0A3M6UGQ0"/>
<feature type="region of interest" description="Disordered" evidence="18">
    <location>
        <begin position="471"/>
        <end position="513"/>
    </location>
</feature>
<evidence type="ECO:0000256" key="15">
    <source>
        <dbReference type="ARBA" id="ARBA00023242"/>
    </source>
</evidence>
<keyword evidence="13" id="KW-0832">Ubl conjugation</keyword>
<keyword evidence="22" id="KW-1185">Reference proteome</keyword>
<dbReference type="Pfam" id="PF00817">
    <property type="entry name" value="IMS"/>
    <property type="match status" value="1"/>
</dbReference>
<dbReference type="OMA" id="HMANACL"/>
<dbReference type="InterPro" id="IPR052230">
    <property type="entry name" value="DNA_polymerase_eta"/>
</dbReference>
<dbReference type="Gene3D" id="1.10.150.20">
    <property type="entry name" value="5' to 3' exonuclease, C-terminal subdomain"/>
    <property type="match status" value="1"/>
</dbReference>
<keyword evidence="7" id="KW-0548">Nucleotidyltransferase</keyword>
<evidence type="ECO:0000256" key="7">
    <source>
        <dbReference type="ARBA" id="ARBA00022695"/>
    </source>
</evidence>
<evidence type="ECO:0000256" key="5">
    <source>
        <dbReference type="ARBA" id="ARBA00012417"/>
    </source>
</evidence>
<feature type="domain" description="UBZ3-type" evidence="20">
    <location>
        <begin position="629"/>
        <end position="663"/>
    </location>
</feature>
<feature type="domain" description="UmuC" evidence="19">
    <location>
        <begin position="7"/>
        <end position="246"/>
    </location>
</feature>
<name>A0A3M6UGQ0_POCDA</name>